<gene>
    <name evidence="2" type="ORF">B5P37_11375</name>
</gene>
<dbReference type="Pfam" id="PF08864">
    <property type="entry name" value="UPF0302"/>
    <property type="match status" value="1"/>
</dbReference>
<dbReference type="InterPro" id="IPR014963">
    <property type="entry name" value="UPF0302_N"/>
</dbReference>
<evidence type="ECO:0000259" key="1">
    <source>
        <dbReference type="Pfam" id="PF08864"/>
    </source>
</evidence>
<dbReference type="RefSeq" id="WP_085238320.1">
    <property type="nucleotide sequence ID" value="NZ_CP020773.1"/>
</dbReference>
<organism evidence="2 3">
    <name type="scientific">Staphylococcus lutrae</name>
    <dbReference type="NCBI Taxonomy" id="155085"/>
    <lineage>
        <taxon>Bacteria</taxon>
        <taxon>Bacillati</taxon>
        <taxon>Bacillota</taxon>
        <taxon>Bacilli</taxon>
        <taxon>Bacillales</taxon>
        <taxon>Staphylococcaceae</taxon>
        <taxon>Staphylococcus</taxon>
    </lineage>
</organism>
<evidence type="ECO:0000313" key="2">
    <source>
        <dbReference type="EMBL" id="ARJ51876.1"/>
    </source>
</evidence>
<name>A0AAC9RQF0_9STAP</name>
<dbReference type="InterPro" id="IPR011188">
    <property type="entry name" value="UPF0302"/>
</dbReference>
<dbReference type="AlphaFoldDB" id="A0AAC9RQF0"/>
<protein>
    <recommendedName>
        <fullName evidence="1">UPF0302 domain-containing protein</fullName>
    </recommendedName>
</protein>
<proteinExistence type="predicted"/>
<sequence>MIRTPLNTDKRHLIEYLLSRYQFKSRISVWLLNFIKSDETLLRHLRFVDQVITGCPTLEIAVIESPSTAIHYHNESCSIINSNEIFHHVIHHSYPLDIKIHFNPTQQRDHRMDQFLLHQLLSFQSESHDLKISDAFTFSKRTELQLIRMIESQIDLSLNLKDVHAFQHFSNLLNFIKFRQ</sequence>
<evidence type="ECO:0000313" key="3">
    <source>
        <dbReference type="Proteomes" id="UP000242864"/>
    </source>
</evidence>
<accession>A0AAC9RQF0</accession>
<feature type="domain" description="UPF0302" evidence="1">
    <location>
        <begin position="9"/>
        <end position="110"/>
    </location>
</feature>
<dbReference type="PIRSF" id="PIRSF007165">
    <property type="entry name" value="UCP007165"/>
    <property type="match status" value="1"/>
</dbReference>
<dbReference type="KEGG" id="slz:B5P37_11375"/>
<reference evidence="2 3" key="1">
    <citation type="submission" date="2017-04" db="EMBL/GenBank/DDBJ databases">
        <authorList>
            <person name="Veseli I.A."/>
            <person name="Tang C."/>
            <person name="Pombert J.-F."/>
        </authorList>
    </citation>
    <scope>NUCLEOTIDE SEQUENCE [LARGE SCALE GENOMIC DNA]</scope>
    <source>
        <strain evidence="2 3">ATCC 700373</strain>
    </source>
</reference>
<dbReference type="EMBL" id="CP020773">
    <property type="protein sequence ID" value="ARJ51876.1"/>
    <property type="molecule type" value="Genomic_DNA"/>
</dbReference>
<dbReference type="Gene3D" id="3.40.1530.30">
    <property type="entry name" value="Uncharacterised family UPF0302, N-terminal domain"/>
    <property type="match status" value="1"/>
</dbReference>
<keyword evidence="3" id="KW-1185">Reference proteome</keyword>
<dbReference type="InterPro" id="IPR038091">
    <property type="entry name" value="UPF0302_N_sf"/>
</dbReference>
<dbReference type="Proteomes" id="UP000242864">
    <property type="component" value="Chromosome"/>
</dbReference>